<evidence type="ECO:0000256" key="3">
    <source>
        <dbReference type="SAM" id="Phobius"/>
    </source>
</evidence>
<dbReference type="PANTHER" id="PTHR37815">
    <property type="entry name" value="UPF0397 PROTEIN BC_2624-RELATED"/>
    <property type="match status" value="1"/>
</dbReference>
<accession>A0ABR9QX35</accession>
<feature type="transmembrane region" description="Helical" evidence="3">
    <location>
        <begin position="150"/>
        <end position="168"/>
    </location>
</feature>
<dbReference type="RefSeq" id="WP_226384992.1">
    <property type="nucleotide sequence ID" value="NZ_JADCKA010000004.1"/>
</dbReference>
<evidence type="ECO:0000256" key="2">
    <source>
        <dbReference type="ARBA" id="ARBA00022989"/>
    </source>
</evidence>
<evidence type="ECO:0000313" key="5">
    <source>
        <dbReference type="Proteomes" id="UP001516588"/>
    </source>
</evidence>
<sequence>MNSTKTINKMVLTAMMMCMVIVMTMIIRIPVPATQGYIHLGDCMIFFSVLLLGWKWGAVAAGVGSAMADMFAGYVQYIPVTLIVKGLMAVVVGLFIDMAVRHGFTGFKMKVAEIIGMIIGGAFMVCGYYLAESAMYGSFITPLASVPMNIVQFVVGVILASALAYALYRTPMKKQFAYVIK</sequence>
<dbReference type="InterPro" id="IPR009825">
    <property type="entry name" value="ECF_substrate-spec-like"/>
</dbReference>
<keyword evidence="2 3" id="KW-1133">Transmembrane helix</keyword>
<feature type="transmembrane region" description="Helical" evidence="3">
    <location>
        <begin position="111"/>
        <end position="130"/>
    </location>
</feature>
<dbReference type="Gene3D" id="1.10.1760.20">
    <property type="match status" value="1"/>
</dbReference>
<keyword evidence="3" id="KW-0472">Membrane</keyword>
<proteinExistence type="predicted"/>
<evidence type="ECO:0000256" key="1">
    <source>
        <dbReference type="ARBA" id="ARBA00022692"/>
    </source>
</evidence>
<protein>
    <submittedName>
        <fullName evidence="4">ECF transporter S component</fullName>
    </submittedName>
</protein>
<dbReference type="Pfam" id="PF07155">
    <property type="entry name" value="ECF-ribofla_trS"/>
    <property type="match status" value="1"/>
</dbReference>
<name>A0ABR9QX35_9FIRM</name>
<organism evidence="4 5">
    <name type="scientific">Gallibacter intestinalis</name>
    <dbReference type="NCBI Taxonomy" id="2779356"/>
    <lineage>
        <taxon>Bacteria</taxon>
        <taxon>Bacillati</taxon>
        <taxon>Bacillota</taxon>
        <taxon>Clostridia</taxon>
        <taxon>Eubacteriales</taxon>
        <taxon>Eubacteriaceae</taxon>
        <taxon>Gallibacter</taxon>
    </lineage>
</organism>
<dbReference type="EMBL" id="JADCKA010000004">
    <property type="protein sequence ID" value="MBE5035322.1"/>
    <property type="molecule type" value="Genomic_DNA"/>
</dbReference>
<feature type="transmembrane region" description="Helical" evidence="3">
    <location>
        <begin position="43"/>
        <end position="68"/>
    </location>
</feature>
<evidence type="ECO:0000313" key="4">
    <source>
        <dbReference type="EMBL" id="MBE5035322.1"/>
    </source>
</evidence>
<comment type="caution">
    <text evidence="4">The sequence shown here is derived from an EMBL/GenBank/DDBJ whole genome shotgun (WGS) entry which is preliminary data.</text>
</comment>
<feature type="transmembrane region" description="Helical" evidence="3">
    <location>
        <begin position="12"/>
        <end position="31"/>
    </location>
</feature>
<keyword evidence="1 3" id="KW-0812">Transmembrane</keyword>
<dbReference type="PANTHER" id="PTHR37815:SF3">
    <property type="entry name" value="UPF0397 PROTEIN SPR0429"/>
    <property type="match status" value="1"/>
</dbReference>
<gene>
    <name evidence="4" type="ORF">INF20_03385</name>
</gene>
<dbReference type="Proteomes" id="UP001516588">
    <property type="component" value="Unassembled WGS sequence"/>
</dbReference>
<reference evidence="4 5" key="1">
    <citation type="submission" date="2020-10" db="EMBL/GenBank/DDBJ databases">
        <title>ChiBAC.</title>
        <authorList>
            <person name="Zenner C."/>
            <person name="Hitch T.C.A."/>
            <person name="Clavel T."/>
        </authorList>
    </citation>
    <scope>NUCLEOTIDE SEQUENCE [LARGE SCALE GENOMIC DNA]</scope>
    <source>
        <strain evidence="4 5">DSM 108706</strain>
    </source>
</reference>
<keyword evidence="5" id="KW-1185">Reference proteome</keyword>
<feature type="transmembrane region" description="Helical" evidence="3">
    <location>
        <begin position="74"/>
        <end position="99"/>
    </location>
</feature>